<evidence type="ECO:0000313" key="5">
    <source>
        <dbReference type="Proteomes" id="UP000662111"/>
    </source>
</evidence>
<dbReference type="Gene3D" id="3.40.630.30">
    <property type="match status" value="1"/>
</dbReference>
<dbReference type="InterPro" id="IPR050832">
    <property type="entry name" value="Bact_Acetyltransf"/>
</dbReference>
<evidence type="ECO:0000313" key="4">
    <source>
        <dbReference type="EMBL" id="GGK83511.1"/>
    </source>
</evidence>
<dbReference type="RefSeq" id="WP_022920021.1">
    <property type="nucleotide sequence ID" value="NZ_BMLB01000008.1"/>
</dbReference>
<organism evidence="4 5">
    <name type="scientific">Ornithinimicrobium pekingense</name>
    <dbReference type="NCBI Taxonomy" id="384677"/>
    <lineage>
        <taxon>Bacteria</taxon>
        <taxon>Bacillati</taxon>
        <taxon>Actinomycetota</taxon>
        <taxon>Actinomycetes</taxon>
        <taxon>Micrococcales</taxon>
        <taxon>Ornithinimicrobiaceae</taxon>
        <taxon>Ornithinimicrobium</taxon>
    </lineage>
</organism>
<dbReference type="PANTHER" id="PTHR43877">
    <property type="entry name" value="AMINOALKYLPHOSPHONATE N-ACETYLTRANSFERASE-RELATED-RELATED"/>
    <property type="match status" value="1"/>
</dbReference>
<dbReference type="EMBL" id="BMLB01000008">
    <property type="protein sequence ID" value="GGK83511.1"/>
    <property type="molecule type" value="Genomic_DNA"/>
</dbReference>
<reference evidence="5" key="1">
    <citation type="journal article" date="2019" name="Int. J. Syst. Evol. Microbiol.">
        <title>The Global Catalogue of Microorganisms (GCM) 10K type strain sequencing project: providing services to taxonomists for standard genome sequencing and annotation.</title>
        <authorList>
            <consortium name="The Broad Institute Genomics Platform"/>
            <consortium name="The Broad Institute Genome Sequencing Center for Infectious Disease"/>
            <person name="Wu L."/>
            <person name="Ma J."/>
        </authorList>
    </citation>
    <scope>NUCLEOTIDE SEQUENCE [LARGE SCALE GENOMIC DNA]</scope>
    <source>
        <strain evidence="5">CGMCC 1.5362</strain>
    </source>
</reference>
<keyword evidence="2" id="KW-0012">Acyltransferase</keyword>
<dbReference type="CDD" id="cd04301">
    <property type="entry name" value="NAT_SF"/>
    <property type="match status" value="1"/>
</dbReference>
<keyword evidence="1" id="KW-0808">Transferase</keyword>
<sequence>MPSDLMTLSLTACSTTPGGIDAVELRGIQTSDRDALATAYLAAYPPAVAATSLSDAQQEMDDTFAGEFGVLRHDLTRVATFENRPVGAILVVDKSIWDPQLDGPFIIDLFVHPDVRGMGVGRALLDTAVHACARAGDATLSLRIGEGTSPAALALYTQAGFQQD</sequence>
<evidence type="ECO:0000256" key="1">
    <source>
        <dbReference type="ARBA" id="ARBA00022679"/>
    </source>
</evidence>
<name>A0ABQ2FCG0_9MICO</name>
<accession>A0ABQ2FCG0</accession>
<dbReference type="PANTHER" id="PTHR43877:SF2">
    <property type="entry name" value="AMINOALKYLPHOSPHONATE N-ACETYLTRANSFERASE-RELATED"/>
    <property type="match status" value="1"/>
</dbReference>
<keyword evidence="5" id="KW-1185">Reference proteome</keyword>
<protein>
    <recommendedName>
        <fullName evidence="3">N-acetyltransferase domain-containing protein</fullName>
    </recommendedName>
</protein>
<dbReference type="InterPro" id="IPR000182">
    <property type="entry name" value="GNAT_dom"/>
</dbReference>
<proteinExistence type="predicted"/>
<comment type="caution">
    <text evidence="4">The sequence shown here is derived from an EMBL/GenBank/DDBJ whole genome shotgun (WGS) entry which is preliminary data.</text>
</comment>
<feature type="domain" description="N-acetyltransferase" evidence="3">
    <location>
        <begin position="23"/>
        <end position="164"/>
    </location>
</feature>
<dbReference type="SUPFAM" id="SSF55729">
    <property type="entry name" value="Acyl-CoA N-acyltransferases (Nat)"/>
    <property type="match status" value="1"/>
</dbReference>
<dbReference type="Pfam" id="PF00583">
    <property type="entry name" value="Acetyltransf_1"/>
    <property type="match status" value="1"/>
</dbReference>
<dbReference type="InterPro" id="IPR016181">
    <property type="entry name" value="Acyl_CoA_acyltransferase"/>
</dbReference>
<dbReference type="Proteomes" id="UP000662111">
    <property type="component" value="Unassembled WGS sequence"/>
</dbReference>
<evidence type="ECO:0000259" key="3">
    <source>
        <dbReference type="PROSITE" id="PS51186"/>
    </source>
</evidence>
<dbReference type="PROSITE" id="PS51186">
    <property type="entry name" value="GNAT"/>
    <property type="match status" value="1"/>
</dbReference>
<gene>
    <name evidence="4" type="ORF">GCM10011509_34950</name>
</gene>
<evidence type="ECO:0000256" key="2">
    <source>
        <dbReference type="ARBA" id="ARBA00023315"/>
    </source>
</evidence>